<feature type="compositionally biased region" description="Basic and acidic residues" evidence="1">
    <location>
        <begin position="49"/>
        <end position="61"/>
    </location>
</feature>
<dbReference type="EMBL" id="QAPG01000033">
    <property type="protein sequence ID" value="TDZ36180.1"/>
    <property type="molecule type" value="Genomic_DNA"/>
</dbReference>
<comment type="caution">
    <text evidence="2">The sequence shown here is derived from an EMBL/GenBank/DDBJ whole genome shotgun (WGS) entry which is preliminary data.</text>
</comment>
<evidence type="ECO:0008006" key="4">
    <source>
        <dbReference type="Google" id="ProtNLM"/>
    </source>
</evidence>
<name>A0A4R8QEN2_9PEZI</name>
<feature type="region of interest" description="Disordered" evidence="1">
    <location>
        <begin position="240"/>
        <end position="264"/>
    </location>
</feature>
<dbReference type="Proteomes" id="UP000295083">
    <property type="component" value="Unassembled WGS sequence"/>
</dbReference>
<organism evidence="2 3">
    <name type="scientific">Colletotrichum spinosum</name>
    <dbReference type="NCBI Taxonomy" id="1347390"/>
    <lineage>
        <taxon>Eukaryota</taxon>
        <taxon>Fungi</taxon>
        <taxon>Dikarya</taxon>
        <taxon>Ascomycota</taxon>
        <taxon>Pezizomycotina</taxon>
        <taxon>Sordariomycetes</taxon>
        <taxon>Hypocreomycetidae</taxon>
        <taxon>Glomerellales</taxon>
        <taxon>Glomerellaceae</taxon>
        <taxon>Colletotrichum</taxon>
        <taxon>Colletotrichum orbiculare species complex</taxon>
    </lineage>
</organism>
<feature type="compositionally biased region" description="Pro residues" evidence="1">
    <location>
        <begin position="245"/>
        <end position="256"/>
    </location>
</feature>
<evidence type="ECO:0000256" key="1">
    <source>
        <dbReference type="SAM" id="MobiDB-lite"/>
    </source>
</evidence>
<proteinExistence type="predicted"/>
<feature type="region of interest" description="Disordered" evidence="1">
    <location>
        <begin position="1"/>
        <end position="24"/>
    </location>
</feature>
<keyword evidence="3" id="KW-1185">Reference proteome</keyword>
<feature type="compositionally biased region" description="Low complexity" evidence="1">
    <location>
        <begin position="1"/>
        <end position="12"/>
    </location>
</feature>
<sequence length="304" mass="32473">MNPKSVSSASSKSRSKDGNRPRAQPVKVLCTCSKCTREQPGGKLLSPRTKAEHTRAQRKVDQGTLAENPCDRCVKNGSPCHVELNGGETINSPCSTCTWLKEKCPLLGVSQRTRSKTSTQTPSQTPSQEPGQDGNDGKKGANAPRPPSPSPAYSGPAEGSRTEMPPPTEASTDKKRPPTEADEEERPAKRQKKPVSLPSVFSFLEMHPMPGDPLPGDRPEDVPGQPVTLPYIDTLKRLGQLGPLQPEPSPLQPEPSKPAWNAGADPRDIASAALLERSKGRMAISYLLNGPSNAESTVRGLGAP</sequence>
<feature type="region of interest" description="Disordered" evidence="1">
    <location>
        <begin position="38"/>
        <end position="68"/>
    </location>
</feature>
<accession>A0A4R8QEN2</accession>
<evidence type="ECO:0000313" key="2">
    <source>
        <dbReference type="EMBL" id="TDZ36180.1"/>
    </source>
</evidence>
<gene>
    <name evidence="2" type="ORF">C8035_v008126</name>
</gene>
<evidence type="ECO:0000313" key="3">
    <source>
        <dbReference type="Proteomes" id="UP000295083"/>
    </source>
</evidence>
<feature type="region of interest" description="Disordered" evidence="1">
    <location>
        <begin position="110"/>
        <end position="227"/>
    </location>
</feature>
<dbReference type="AlphaFoldDB" id="A0A4R8QEN2"/>
<reference evidence="2 3" key="1">
    <citation type="submission" date="2018-11" db="EMBL/GenBank/DDBJ databases">
        <title>Genome sequence and assembly of Colletotrichum spinosum.</title>
        <authorList>
            <person name="Gan P."/>
            <person name="Shirasu K."/>
        </authorList>
    </citation>
    <scope>NUCLEOTIDE SEQUENCE [LARGE SCALE GENOMIC DNA]</scope>
    <source>
        <strain evidence="2 3">CBS 515.97</strain>
    </source>
</reference>
<feature type="compositionally biased region" description="Low complexity" evidence="1">
    <location>
        <begin position="110"/>
        <end position="128"/>
    </location>
</feature>
<protein>
    <recommendedName>
        <fullName evidence="4">Zn(2)-C6 fungal-type domain-containing protein</fullName>
    </recommendedName>
</protein>